<dbReference type="Proteomes" id="UP000789405">
    <property type="component" value="Unassembled WGS sequence"/>
</dbReference>
<evidence type="ECO:0000313" key="1">
    <source>
        <dbReference type="EMBL" id="CAG8825331.1"/>
    </source>
</evidence>
<comment type="caution">
    <text evidence="1">The sequence shown here is derived from an EMBL/GenBank/DDBJ whole genome shotgun (WGS) entry which is preliminary data.</text>
</comment>
<proteinExistence type="predicted"/>
<dbReference type="PANTHER" id="PTHR23221">
    <property type="entry name" value="GLYCOSYLPHOSPHATIDYLINOSITOL PHOSPHOLIPASE D"/>
    <property type="match status" value="1"/>
</dbReference>
<protein>
    <submittedName>
        <fullName evidence="1">1783_t:CDS:1</fullName>
    </submittedName>
</protein>
<reference evidence="1" key="1">
    <citation type="submission" date="2021-06" db="EMBL/GenBank/DDBJ databases">
        <authorList>
            <person name="Kallberg Y."/>
            <person name="Tangrot J."/>
            <person name="Rosling A."/>
        </authorList>
    </citation>
    <scope>NUCLEOTIDE SEQUENCE</scope>
    <source>
        <strain evidence="1">MA453B</strain>
    </source>
</reference>
<feature type="non-terminal residue" evidence="1">
    <location>
        <position position="107"/>
    </location>
</feature>
<sequence>EVISFLYAIVSHGTADISWHSIGMHSGFITAMSEMNFNQNWGTAHSAADTGGEFTISHMANLDYLEDKWKVPVDDLIEIYKRTNQSVLRKHIDYCVKQAFAAIQANK</sequence>
<feature type="non-terminal residue" evidence="1">
    <location>
        <position position="1"/>
    </location>
</feature>
<dbReference type="GO" id="GO:0031012">
    <property type="term" value="C:extracellular matrix"/>
    <property type="evidence" value="ECO:0007669"/>
    <property type="project" value="TreeGrafter"/>
</dbReference>
<evidence type="ECO:0000313" key="2">
    <source>
        <dbReference type="Proteomes" id="UP000789405"/>
    </source>
</evidence>
<dbReference type="GO" id="GO:0004621">
    <property type="term" value="F:glycosylphosphatidylinositol phospholipase D activity"/>
    <property type="evidence" value="ECO:0007669"/>
    <property type="project" value="TreeGrafter"/>
</dbReference>
<dbReference type="GO" id="GO:0005615">
    <property type="term" value="C:extracellular space"/>
    <property type="evidence" value="ECO:0007669"/>
    <property type="project" value="TreeGrafter"/>
</dbReference>
<dbReference type="PANTHER" id="PTHR23221:SF7">
    <property type="entry name" value="PHOSPHATIDYLINOSITOL-GLYCAN-SPECIFIC PHOSPHOLIPASE D"/>
    <property type="match status" value="1"/>
</dbReference>
<gene>
    <name evidence="1" type="ORF">DERYTH_LOCUS27881</name>
</gene>
<dbReference type="EMBL" id="CAJVPY010066316">
    <property type="protein sequence ID" value="CAG8825331.1"/>
    <property type="molecule type" value="Genomic_DNA"/>
</dbReference>
<name>A0A9N9PJ56_9GLOM</name>
<dbReference type="OrthoDB" id="5317514at2759"/>
<keyword evidence="2" id="KW-1185">Reference proteome</keyword>
<dbReference type="AlphaFoldDB" id="A0A9N9PJ56"/>
<organism evidence="1 2">
    <name type="scientific">Dentiscutata erythropus</name>
    <dbReference type="NCBI Taxonomy" id="1348616"/>
    <lineage>
        <taxon>Eukaryota</taxon>
        <taxon>Fungi</taxon>
        <taxon>Fungi incertae sedis</taxon>
        <taxon>Mucoromycota</taxon>
        <taxon>Glomeromycotina</taxon>
        <taxon>Glomeromycetes</taxon>
        <taxon>Diversisporales</taxon>
        <taxon>Gigasporaceae</taxon>
        <taxon>Dentiscutata</taxon>
    </lineage>
</organism>
<accession>A0A9N9PJ56</accession>